<dbReference type="EMBL" id="VCGU01000005">
    <property type="protein sequence ID" value="TRY75887.1"/>
    <property type="molecule type" value="Genomic_DNA"/>
</dbReference>
<dbReference type="InterPro" id="IPR039116">
    <property type="entry name" value="CCDC93"/>
</dbReference>
<comment type="caution">
    <text evidence="4">The sequence shown here is derived from an EMBL/GenBank/DDBJ whole genome shotgun (WGS) entry which is preliminary data.</text>
</comment>
<keyword evidence="2" id="KW-0175">Coiled coil</keyword>
<dbReference type="OMA" id="EVSHAEN"/>
<gene>
    <name evidence="4" type="ORF">TCAL_16847</name>
</gene>
<reference evidence="4 5" key="1">
    <citation type="journal article" date="2018" name="Nat. Ecol. Evol.">
        <title>Genomic signatures of mitonuclear coevolution across populations of Tigriopus californicus.</title>
        <authorList>
            <person name="Barreto F.S."/>
            <person name="Watson E.T."/>
            <person name="Lima T.G."/>
            <person name="Willett C.S."/>
            <person name="Edmands S."/>
            <person name="Li W."/>
            <person name="Burton R.S."/>
        </authorList>
    </citation>
    <scope>NUCLEOTIDE SEQUENCE [LARGE SCALE GENOMIC DNA]</scope>
    <source>
        <strain evidence="4 5">San Diego</strain>
    </source>
</reference>
<dbReference type="Proteomes" id="UP000318571">
    <property type="component" value="Chromosome 2"/>
</dbReference>
<protein>
    <recommendedName>
        <fullName evidence="1">Coiled-coil domain-containing protein 93</fullName>
    </recommendedName>
</protein>
<dbReference type="STRING" id="6832.A0A553PDY5"/>
<proteinExistence type="predicted"/>
<evidence type="ECO:0000259" key="3">
    <source>
        <dbReference type="Pfam" id="PF09762"/>
    </source>
</evidence>
<dbReference type="InterPro" id="IPR019159">
    <property type="entry name" value="CCDC93_CC"/>
</dbReference>
<evidence type="ECO:0000256" key="2">
    <source>
        <dbReference type="SAM" id="Coils"/>
    </source>
</evidence>
<organism evidence="4 5">
    <name type="scientific">Tigriopus californicus</name>
    <name type="common">Marine copepod</name>
    <dbReference type="NCBI Taxonomy" id="6832"/>
    <lineage>
        <taxon>Eukaryota</taxon>
        <taxon>Metazoa</taxon>
        <taxon>Ecdysozoa</taxon>
        <taxon>Arthropoda</taxon>
        <taxon>Crustacea</taxon>
        <taxon>Multicrustacea</taxon>
        <taxon>Hexanauplia</taxon>
        <taxon>Copepoda</taxon>
        <taxon>Harpacticoida</taxon>
        <taxon>Harpacticidae</taxon>
        <taxon>Tigriopus</taxon>
    </lineage>
</organism>
<dbReference type="PANTHER" id="PTHR16441:SF0">
    <property type="entry name" value="COILED-COIL DOMAIN-CONTAINING PROTEIN 93"/>
    <property type="match status" value="1"/>
</dbReference>
<name>A0A553PDY5_TIGCA</name>
<evidence type="ECO:0000256" key="1">
    <source>
        <dbReference type="ARBA" id="ARBA00016765"/>
    </source>
</evidence>
<dbReference type="PANTHER" id="PTHR16441">
    <property type="entry name" value="FIDIPIDINE"/>
    <property type="match status" value="1"/>
</dbReference>
<feature type="domain" description="CCDC93 coiled-coil" evidence="3">
    <location>
        <begin position="16"/>
        <end position="257"/>
    </location>
</feature>
<accession>A0A553PDY5</accession>
<dbReference type="GO" id="GO:0006893">
    <property type="term" value="P:Golgi to plasma membrane transport"/>
    <property type="evidence" value="ECO:0007669"/>
    <property type="project" value="TreeGrafter"/>
</dbReference>
<feature type="coiled-coil region" evidence="2">
    <location>
        <begin position="28"/>
        <end position="84"/>
    </location>
</feature>
<evidence type="ECO:0000313" key="4">
    <source>
        <dbReference type="EMBL" id="TRY75887.1"/>
    </source>
</evidence>
<dbReference type="Pfam" id="PF09762">
    <property type="entry name" value="CCDC93_CC"/>
    <property type="match status" value="1"/>
</dbReference>
<dbReference type="AlphaFoldDB" id="A0A553PDY5"/>
<evidence type="ECO:0000313" key="5">
    <source>
        <dbReference type="Proteomes" id="UP000318571"/>
    </source>
</evidence>
<keyword evidence="5" id="KW-1185">Reference proteome</keyword>
<sequence length="267" mass="30929">MAVLDREDSALATEGQDVDREIQVFLAMSDQERKLLKRLQKLVKLNEELKARESSFKASCKGALKDLQSQNEELRARLTQSLDQNHQDEGQLSQRIQELSALRSTVAEKVRMISILERQVDDVPSAYELAQYQKRFLELDNQMADEYSQTQQFYTLFNTLESQRSFMSKEVSMLTSIAEGLPKMGKNAVQRDHFLRQLEALLREVEQSKRGVEDFGREEELAKMKAQTEVHSLLEIQRQYAILVRDFRDAMKRNASLKHRVVATNES</sequence>